<keyword evidence="16" id="KW-1185">Reference proteome</keyword>
<dbReference type="Gene3D" id="3.40.50.620">
    <property type="entry name" value="HUPs"/>
    <property type="match status" value="1"/>
</dbReference>
<keyword evidence="13" id="KW-0175">Coiled coil</keyword>
<dbReference type="Pfam" id="PF19303">
    <property type="entry name" value="Anticodon_3"/>
    <property type="match status" value="1"/>
</dbReference>
<dbReference type="CDD" id="cd07957">
    <property type="entry name" value="Anticodon_Ia_Met"/>
    <property type="match status" value="1"/>
</dbReference>
<evidence type="ECO:0000256" key="3">
    <source>
        <dbReference type="ARBA" id="ARBA00012838"/>
    </source>
</evidence>
<keyword evidence="9 12" id="KW-0030">Aminoacyl-tRNA synthetase</keyword>
<keyword evidence="7 12" id="KW-0067">ATP-binding</keyword>
<dbReference type="Pfam" id="PF00458">
    <property type="entry name" value="WHEP-TRS"/>
    <property type="match status" value="1"/>
</dbReference>
<dbReference type="PRINTS" id="PR01041">
    <property type="entry name" value="TRNASYNTHMET"/>
</dbReference>
<keyword evidence="6 12" id="KW-0547">Nucleotide-binding</keyword>
<evidence type="ECO:0000256" key="7">
    <source>
        <dbReference type="ARBA" id="ARBA00022840"/>
    </source>
</evidence>
<dbReference type="Pfam" id="PF09334">
    <property type="entry name" value="tRNA-synt_1g"/>
    <property type="match status" value="1"/>
</dbReference>
<dbReference type="InterPro" id="IPR014729">
    <property type="entry name" value="Rossmann-like_a/b/a_fold"/>
</dbReference>
<feature type="coiled-coil region" evidence="13">
    <location>
        <begin position="675"/>
        <end position="702"/>
    </location>
</feature>
<keyword evidence="8 12" id="KW-0648">Protein biosynthesis</keyword>
<dbReference type="SUPFAM" id="SSF52374">
    <property type="entry name" value="Nucleotidylyl transferase"/>
    <property type="match status" value="1"/>
</dbReference>
<dbReference type="OrthoDB" id="5844513at2759"/>
<evidence type="ECO:0000256" key="2">
    <source>
        <dbReference type="ARBA" id="ARBA00005594"/>
    </source>
</evidence>
<proteinExistence type="inferred from homology"/>
<dbReference type="EC" id="6.1.1.10" evidence="3"/>
<protein>
    <recommendedName>
        <fullName evidence="3">methionine--tRNA ligase</fullName>
        <ecNumber evidence="3">6.1.1.10</ecNumber>
    </recommendedName>
    <alternativeName>
        <fullName evidence="10">Methionyl-tRNA synthetase</fullName>
    </alternativeName>
</protein>
<evidence type="ECO:0000256" key="12">
    <source>
        <dbReference type="RuleBase" id="RU363039"/>
    </source>
</evidence>
<dbReference type="GO" id="GO:0017102">
    <property type="term" value="C:methionyl glutamyl tRNA synthetase complex"/>
    <property type="evidence" value="ECO:0007669"/>
    <property type="project" value="UniProtKB-ARBA"/>
</dbReference>
<dbReference type="InterPro" id="IPR009080">
    <property type="entry name" value="tRNAsynth_Ia_anticodon-bd"/>
</dbReference>
<evidence type="ECO:0000256" key="6">
    <source>
        <dbReference type="ARBA" id="ARBA00022741"/>
    </source>
</evidence>
<dbReference type="GO" id="GO:0004825">
    <property type="term" value="F:methionine-tRNA ligase activity"/>
    <property type="evidence" value="ECO:0007669"/>
    <property type="project" value="UniProtKB-EC"/>
</dbReference>
<keyword evidence="5 12" id="KW-0436">Ligase</keyword>
<evidence type="ECO:0000256" key="4">
    <source>
        <dbReference type="ARBA" id="ARBA00022490"/>
    </source>
</evidence>
<name>A0A1Y2J226_TRAC3</name>
<dbReference type="GO" id="GO:0017101">
    <property type="term" value="C:aminoacyl-tRNA synthetase multienzyme complex"/>
    <property type="evidence" value="ECO:0007669"/>
    <property type="project" value="TreeGrafter"/>
</dbReference>
<gene>
    <name evidence="15" type="ORF">PYCCODRAFT_1404364</name>
</gene>
<evidence type="ECO:0000259" key="14">
    <source>
        <dbReference type="PROSITE" id="PS51185"/>
    </source>
</evidence>
<evidence type="ECO:0000256" key="11">
    <source>
        <dbReference type="ARBA" id="ARBA00047364"/>
    </source>
</evidence>
<dbReference type="Gene3D" id="1.10.730.10">
    <property type="entry name" value="Isoleucyl-tRNA Synthetase, Domain 1"/>
    <property type="match status" value="1"/>
</dbReference>
<dbReference type="GO" id="GO:0005524">
    <property type="term" value="F:ATP binding"/>
    <property type="evidence" value="ECO:0007669"/>
    <property type="project" value="UniProtKB-KW"/>
</dbReference>
<comment type="catalytic activity">
    <reaction evidence="11">
        <text>tRNA(Met) + L-methionine + ATP = L-methionyl-tRNA(Met) + AMP + diphosphate</text>
        <dbReference type="Rhea" id="RHEA:13481"/>
        <dbReference type="Rhea" id="RHEA-COMP:9667"/>
        <dbReference type="Rhea" id="RHEA-COMP:9698"/>
        <dbReference type="ChEBI" id="CHEBI:30616"/>
        <dbReference type="ChEBI" id="CHEBI:33019"/>
        <dbReference type="ChEBI" id="CHEBI:57844"/>
        <dbReference type="ChEBI" id="CHEBI:78442"/>
        <dbReference type="ChEBI" id="CHEBI:78530"/>
        <dbReference type="ChEBI" id="CHEBI:456215"/>
        <dbReference type="EC" id="6.1.1.10"/>
    </reaction>
</comment>
<dbReference type="STRING" id="1353009.A0A1Y2J226"/>
<feature type="domain" description="WHEP-TRS" evidence="14">
    <location>
        <begin position="650"/>
        <end position="703"/>
    </location>
</feature>
<evidence type="ECO:0000256" key="9">
    <source>
        <dbReference type="ARBA" id="ARBA00023146"/>
    </source>
</evidence>
<dbReference type="GO" id="GO:0005829">
    <property type="term" value="C:cytosol"/>
    <property type="evidence" value="ECO:0007669"/>
    <property type="project" value="TreeGrafter"/>
</dbReference>
<evidence type="ECO:0000313" key="15">
    <source>
        <dbReference type="EMBL" id="OSD06491.1"/>
    </source>
</evidence>
<dbReference type="InterPro" id="IPR033911">
    <property type="entry name" value="MetRS_core"/>
</dbReference>
<sequence>MAQKIREAEGILRVLPKPGEKIAPAEGERNVLITSALPYCNNVPHLGNIIGSTLSADVFARYNRTRNWRTLYICGTDEYGTATETQALKEGLTPRALCDKYNATHVETYKWFELGFDYFGRTSTPLHTEISQEIYLNLAKNGYLERLEKEQTFCEGCNKFLADRFVEGTCPHCGSDDARGDQCDVCGRTLDAVDLINPRCLISKSHKVTTRTTAHMYFKLDALQPRTEEWIRKSWKEGKWSPNAVINADGELIDARLKAGLRPTPVTRDLSWGVPVPHVDGKEHEGMEDKVLYVWFEACIGYPSITANYTPEWKQWWFNQKDVRLYQFMGKDNVYFHTIYFPSVQIGDGRPWTMLHHLSTTEYLNYEGGKFSKSHNRGVFGPAAKETGIPPSVWRYYLISTRPETADAMFSWADLIAANNNVLLNNFGNFVNRALKFVVSQYDSVIPDSGDAPGPYSPNDEHDAEFISDINNLLKEYMDAMDAVKLRLGLQTVMAVSARGNLYLQSSGLNKALMAENPKRCAQVISRALNLIYVLTALIHPFMPATEEAMLEQLNGPARAVPELFSNDLLAGHTVGKPEHLFKRIDEKMADVFREKFGGNKPKEDALAQAADATHVVPGMSKRKAAAAKKAADKAAAAAAAGGDKPKSAEVLAWEQKIAEQGQVVRDLKAKTPKTPELEQEIAQEVEKLKKLKAELADLEKSS</sequence>
<dbReference type="NCBIfam" id="TIGR00398">
    <property type="entry name" value="metG"/>
    <property type="match status" value="1"/>
</dbReference>
<dbReference type="InterPro" id="IPR023458">
    <property type="entry name" value="Met-tRNA_ligase_1"/>
</dbReference>
<dbReference type="FunFam" id="2.20.28.20:FF:000001">
    <property type="entry name" value="Methionine--tRNA ligase"/>
    <property type="match status" value="1"/>
</dbReference>
<dbReference type="EMBL" id="KZ084090">
    <property type="protein sequence ID" value="OSD06491.1"/>
    <property type="molecule type" value="Genomic_DNA"/>
</dbReference>
<dbReference type="FunFam" id="1.10.730.10:FF:000037">
    <property type="entry name" value="Methionyl-tRNA synthetase"/>
    <property type="match status" value="1"/>
</dbReference>
<evidence type="ECO:0000256" key="13">
    <source>
        <dbReference type="SAM" id="Coils"/>
    </source>
</evidence>
<evidence type="ECO:0000313" key="16">
    <source>
        <dbReference type="Proteomes" id="UP000193067"/>
    </source>
</evidence>
<dbReference type="PANTHER" id="PTHR45765">
    <property type="entry name" value="METHIONINE--TRNA LIGASE"/>
    <property type="match status" value="1"/>
</dbReference>
<evidence type="ECO:0000256" key="8">
    <source>
        <dbReference type="ARBA" id="ARBA00022917"/>
    </source>
</evidence>
<dbReference type="GO" id="GO:0036464">
    <property type="term" value="C:cytoplasmic ribonucleoprotein granule"/>
    <property type="evidence" value="ECO:0007669"/>
    <property type="project" value="UniProtKB-ARBA"/>
</dbReference>
<evidence type="ECO:0000256" key="1">
    <source>
        <dbReference type="ARBA" id="ARBA00004496"/>
    </source>
</evidence>
<dbReference type="Gene3D" id="2.20.28.20">
    <property type="entry name" value="Methionyl-tRNA synthetase, Zn-domain"/>
    <property type="match status" value="1"/>
</dbReference>
<dbReference type="AlphaFoldDB" id="A0A1Y2J226"/>
<comment type="subcellular location">
    <subcellularLocation>
        <location evidence="1">Cytoplasm</location>
    </subcellularLocation>
</comment>
<dbReference type="GO" id="GO:0006431">
    <property type="term" value="P:methionyl-tRNA aminoacylation"/>
    <property type="evidence" value="ECO:0007669"/>
    <property type="project" value="InterPro"/>
</dbReference>
<dbReference type="SUPFAM" id="SSF47323">
    <property type="entry name" value="Anticodon-binding domain of a subclass of class I aminoacyl-tRNA synthetases"/>
    <property type="match status" value="1"/>
</dbReference>
<dbReference type="SUPFAM" id="SSF57770">
    <property type="entry name" value="Methionyl-tRNA synthetase (MetRS), Zn-domain"/>
    <property type="match status" value="1"/>
</dbReference>
<reference evidence="15 16" key="1">
    <citation type="journal article" date="2015" name="Biotechnol. Biofuels">
        <title>Enhanced degradation of softwood versus hardwood by the white-rot fungus Pycnoporus coccineus.</title>
        <authorList>
            <person name="Couturier M."/>
            <person name="Navarro D."/>
            <person name="Chevret D."/>
            <person name="Henrissat B."/>
            <person name="Piumi F."/>
            <person name="Ruiz-Duenas F.J."/>
            <person name="Martinez A.T."/>
            <person name="Grigoriev I.V."/>
            <person name="Riley R."/>
            <person name="Lipzen A."/>
            <person name="Berrin J.G."/>
            <person name="Master E.R."/>
            <person name="Rosso M.N."/>
        </authorList>
    </citation>
    <scope>NUCLEOTIDE SEQUENCE [LARGE SCALE GENOMIC DNA]</scope>
    <source>
        <strain evidence="15 16">BRFM310</strain>
    </source>
</reference>
<dbReference type="PANTHER" id="PTHR45765:SF1">
    <property type="entry name" value="METHIONINE--TRNA LIGASE, CYTOPLASMIC"/>
    <property type="match status" value="1"/>
</dbReference>
<dbReference type="CDD" id="cd00814">
    <property type="entry name" value="MetRS_core"/>
    <property type="match status" value="1"/>
</dbReference>
<dbReference type="InterPro" id="IPR029038">
    <property type="entry name" value="MetRS_Zn"/>
</dbReference>
<dbReference type="InterPro" id="IPR015413">
    <property type="entry name" value="Methionyl/Leucyl_tRNA_Synth"/>
</dbReference>
<dbReference type="SUPFAM" id="SSF47060">
    <property type="entry name" value="S15/NS1 RNA-binding domain"/>
    <property type="match status" value="1"/>
</dbReference>
<comment type="similarity">
    <text evidence="2 12">Belongs to the class-I aminoacyl-tRNA synthetase family.</text>
</comment>
<dbReference type="InterPro" id="IPR001412">
    <property type="entry name" value="aa-tRNA-synth_I_CS"/>
</dbReference>
<dbReference type="InterPro" id="IPR000738">
    <property type="entry name" value="WHEP-TRS_dom"/>
</dbReference>
<dbReference type="Proteomes" id="UP000193067">
    <property type="component" value="Unassembled WGS sequence"/>
</dbReference>
<dbReference type="PROSITE" id="PS00178">
    <property type="entry name" value="AA_TRNA_LIGASE_I"/>
    <property type="match status" value="1"/>
</dbReference>
<dbReference type="InterPro" id="IPR014758">
    <property type="entry name" value="Met-tRNA_synth"/>
</dbReference>
<organism evidence="15 16">
    <name type="scientific">Trametes coccinea (strain BRFM310)</name>
    <name type="common">Pycnoporus coccineus</name>
    <dbReference type="NCBI Taxonomy" id="1353009"/>
    <lineage>
        <taxon>Eukaryota</taxon>
        <taxon>Fungi</taxon>
        <taxon>Dikarya</taxon>
        <taxon>Basidiomycota</taxon>
        <taxon>Agaricomycotina</taxon>
        <taxon>Agaricomycetes</taxon>
        <taxon>Polyporales</taxon>
        <taxon>Polyporaceae</taxon>
        <taxon>Trametes</taxon>
    </lineage>
</organism>
<dbReference type="CDD" id="cd01200">
    <property type="entry name" value="WHEPGMRS_RNA"/>
    <property type="match status" value="1"/>
</dbReference>
<dbReference type="Gene3D" id="1.10.287.10">
    <property type="entry name" value="S15/NS1, RNA-binding"/>
    <property type="match status" value="1"/>
</dbReference>
<dbReference type="InterPro" id="IPR041872">
    <property type="entry name" value="Anticodon_Met"/>
</dbReference>
<dbReference type="InterPro" id="IPR009068">
    <property type="entry name" value="uS15_NS1_RNA-bd_sf"/>
</dbReference>
<evidence type="ECO:0000256" key="10">
    <source>
        <dbReference type="ARBA" id="ARBA00030904"/>
    </source>
</evidence>
<dbReference type="PROSITE" id="PS51185">
    <property type="entry name" value="WHEP_TRS_2"/>
    <property type="match status" value="1"/>
</dbReference>
<keyword evidence="4" id="KW-0963">Cytoplasm</keyword>
<accession>A0A1Y2J226</accession>
<evidence type="ECO:0000256" key="5">
    <source>
        <dbReference type="ARBA" id="ARBA00022598"/>
    </source>
</evidence>